<sequence>MRKFLNIVVFTVIIAVVGVLILQIHVNRTSRNQIFNNVEELEPAYTGIVLGASVRPDKSLSPILQDRVDAAFLAYQNKKIKKFLLSGDHGEKNYDEVNAMKNYLNKKGVPDEDIFLDHAGFDTYDTMYRARDVFKVNSSIVFTQEFHLPRAIYLAKNMGLDVQGFIADQRDYPGSNHFARREWLANIKAWMELNIEKSPTYTGPVLPITGDSKLSHDK</sequence>
<accession>A0A1Z8B3D0</accession>
<dbReference type="Pfam" id="PF02698">
    <property type="entry name" value="DUF218"/>
    <property type="match status" value="1"/>
</dbReference>
<gene>
    <name evidence="3" type="ORF">A9Q93_05165</name>
</gene>
<keyword evidence="1" id="KW-0472">Membrane</keyword>
<dbReference type="EMBL" id="MAAX01000084">
    <property type="protein sequence ID" value="OUS17070.1"/>
    <property type="molecule type" value="Genomic_DNA"/>
</dbReference>
<dbReference type="GO" id="GO:0005886">
    <property type="term" value="C:plasma membrane"/>
    <property type="evidence" value="ECO:0007669"/>
    <property type="project" value="TreeGrafter"/>
</dbReference>
<keyword evidence="1" id="KW-1133">Transmembrane helix</keyword>
<dbReference type="InterPro" id="IPR051599">
    <property type="entry name" value="Cell_Envelope_Assoc"/>
</dbReference>
<feature type="transmembrane region" description="Helical" evidence="1">
    <location>
        <begin position="7"/>
        <end position="26"/>
    </location>
</feature>
<evidence type="ECO:0000259" key="2">
    <source>
        <dbReference type="Pfam" id="PF02698"/>
    </source>
</evidence>
<proteinExistence type="predicted"/>
<evidence type="ECO:0000256" key="1">
    <source>
        <dbReference type="SAM" id="Phobius"/>
    </source>
</evidence>
<dbReference type="Proteomes" id="UP000196102">
    <property type="component" value="Unassembled WGS sequence"/>
</dbReference>
<evidence type="ECO:0000313" key="3">
    <source>
        <dbReference type="EMBL" id="OUS17070.1"/>
    </source>
</evidence>
<dbReference type="RefSeq" id="WP_303686331.1">
    <property type="nucleotide sequence ID" value="NZ_CAJXYO010000049.1"/>
</dbReference>
<dbReference type="AlphaFoldDB" id="A0A1Z8B3D0"/>
<dbReference type="PANTHER" id="PTHR30336:SF6">
    <property type="entry name" value="INTEGRAL MEMBRANE PROTEIN"/>
    <property type="match status" value="1"/>
</dbReference>
<dbReference type="InterPro" id="IPR003848">
    <property type="entry name" value="DUF218"/>
</dbReference>
<comment type="caution">
    <text evidence="3">The sequence shown here is derived from an EMBL/GenBank/DDBJ whole genome shotgun (WGS) entry which is preliminary data.</text>
</comment>
<feature type="domain" description="DUF218" evidence="2">
    <location>
        <begin position="48"/>
        <end position="184"/>
    </location>
</feature>
<organism evidence="3 4">
    <name type="scientific">Nonlabens dokdonensis</name>
    <dbReference type="NCBI Taxonomy" id="328515"/>
    <lineage>
        <taxon>Bacteria</taxon>
        <taxon>Pseudomonadati</taxon>
        <taxon>Bacteroidota</taxon>
        <taxon>Flavobacteriia</taxon>
        <taxon>Flavobacteriales</taxon>
        <taxon>Flavobacteriaceae</taxon>
        <taxon>Nonlabens</taxon>
    </lineage>
</organism>
<evidence type="ECO:0000313" key="4">
    <source>
        <dbReference type="Proteomes" id="UP000196102"/>
    </source>
</evidence>
<dbReference type="PANTHER" id="PTHR30336">
    <property type="entry name" value="INNER MEMBRANE PROTEIN, PROBABLE PERMEASE"/>
    <property type="match status" value="1"/>
</dbReference>
<protein>
    <recommendedName>
        <fullName evidence="2">DUF218 domain-containing protein</fullName>
    </recommendedName>
</protein>
<name>A0A1Z8B3D0_9FLAO</name>
<reference evidence="4" key="1">
    <citation type="journal article" date="2017" name="Proc. Natl. Acad. Sci. U.S.A.">
        <title>Simulation of Deepwater Horizon oil plume reveals substrate specialization within a complex community of hydrocarbon-degraders.</title>
        <authorList>
            <person name="Hu P."/>
            <person name="Dubinsky E.A."/>
            <person name="Probst A.J."/>
            <person name="Wang J."/>
            <person name="Sieber C.M.K."/>
            <person name="Tom L.M."/>
            <person name="Gardinali P."/>
            <person name="Banfield J.F."/>
            <person name="Atlas R.M."/>
            <person name="Andersen G.L."/>
        </authorList>
    </citation>
    <scope>NUCLEOTIDE SEQUENCE [LARGE SCALE GENOMIC DNA]</scope>
</reference>
<keyword evidence="1" id="KW-0812">Transmembrane</keyword>
<dbReference type="CDD" id="cd06259">
    <property type="entry name" value="YdcF-like"/>
    <property type="match status" value="1"/>
</dbReference>